<dbReference type="EMBL" id="JACHJH010000001">
    <property type="protein sequence ID" value="MBB4891419.1"/>
    <property type="molecule type" value="Genomic_DNA"/>
</dbReference>
<feature type="region of interest" description="Disordered" evidence="1">
    <location>
        <begin position="1"/>
        <end position="21"/>
    </location>
</feature>
<dbReference type="AlphaFoldDB" id="A0A7W7LJX1"/>
<proteinExistence type="predicted"/>
<reference evidence="2 3" key="1">
    <citation type="submission" date="2020-08" db="EMBL/GenBank/DDBJ databases">
        <title>Genomic Encyclopedia of Type Strains, Phase III (KMG-III): the genomes of soil and plant-associated and newly described type strains.</title>
        <authorList>
            <person name="Whitman W."/>
        </authorList>
    </citation>
    <scope>NUCLEOTIDE SEQUENCE [LARGE SCALE GENOMIC DNA]</scope>
    <source>
        <strain evidence="2 3">CECT 3266</strain>
    </source>
</reference>
<keyword evidence="3" id="KW-1185">Reference proteome</keyword>
<name>A0A7W7LJX1_9ACTN</name>
<comment type="caution">
    <text evidence="2">The sequence shown here is derived from an EMBL/GenBank/DDBJ whole genome shotgun (WGS) entry which is preliminary data.</text>
</comment>
<accession>A0A7W7LJX1</accession>
<evidence type="ECO:0000313" key="2">
    <source>
        <dbReference type="EMBL" id="MBB4891419.1"/>
    </source>
</evidence>
<gene>
    <name evidence="2" type="ORF">FHS39_000419</name>
</gene>
<evidence type="ECO:0000313" key="3">
    <source>
        <dbReference type="Proteomes" id="UP000556084"/>
    </source>
</evidence>
<dbReference type="Proteomes" id="UP000556084">
    <property type="component" value="Unassembled WGS sequence"/>
</dbReference>
<protein>
    <submittedName>
        <fullName evidence="2">Uncharacterized protein</fullName>
    </submittedName>
</protein>
<organism evidence="2 3">
    <name type="scientific">Streptomyces olivoverticillatus</name>
    <dbReference type="NCBI Taxonomy" id="66427"/>
    <lineage>
        <taxon>Bacteria</taxon>
        <taxon>Bacillati</taxon>
        <taxon>Actinomycetota</taxon>
        <taxon>Actinomycetes</taxon>
        <taxon>Kitasatosporales</taxon>
        <taxon>Streptomycetaceae</taxon>
        <taxon>Streptomyces</taxon>
    </lineage>
</organism>
<sequence>MDQRTHKPAQLDPKATEPAEPVDCARCGKRAEHGAPPTWTCSVENGSRRYFCDDCARANIRAIEGRLDSSWW</sequence>
<evidence type="ECO:0000256" key="1">
    <source>
        <dbReference type="SAM" id="MobiDB-lite"/>
    </source>
</evidence>
<dbReference type="RefSeq" id="WP_425507724.1">
    <property type="nucleotide sequence ID" value="NZ_JACHJH010000001.1"/>
</dbReference>